<dbReference type="InterPro" id="IPR012910">
    <property type="entry name" value="Plug_dom"/>
</dbReference>
<keyword evidence="3 14" id="KW-0813">Transport</keyword>
<evidence type="ECO:0000256" key="15">
    <source>
        <dbReference type="RuleBase" id="RU003357"/>
    </source>
</evidence>
<dbReference type="PROSITE" id="PS52016">
    <property type="entry name" value="TONB_DEPENDENT_REC_3"/>
    <property type="match status" value="1"/>
</dbReference>
<evidence type="ECO:0000259" key="17">
    <source>
        <dbReference type="SMART" id="SM00965"/>
    </source>
</evidence>
<keyword evidence="5" id="KW-0410">Iron transport</keyword>
<dbReference type="InterPro" id="IPR010105">
    <property type="entry name" value="TonB_sidphr_rcpt"/>
</dbReference>
<keyword evidence="7 16" id="KW-0732">Signal</keyword>
<feature type="signal peptide" evidence="16">
    <location>
        <begin position="1"/>
        <end position="22"/>
    </location>
</feature>
<dbReference type="InterPro" id="IPR000531">
    <property type="entry name" value="Beta-barrel_TonB"/>
</dbReference>
<sequence length="811" mass="87739">MRWSVSALAVTAMLGAAAPVMAQEAPASAVVSFAIAPQPLSVALVQFSRATGLQASAPATLLEGRNSPGASGNLSAAQALRQLLAGTGLVGRIEAGTVRLAPEPPRAAAQDGAVVLPTVNVEASAGTGGGRWASQGFVPEESAAATKIDTPLLDTPQALNVVTRAEMDAQGSQSVTDALRYTPGVISQYGATDLRYDWLTVRGFTPPIRYLDGLRLPFGARGYAQPRIESFGLERLELLKGPASALYGQSSPGGLLNMVSRRPSLTPVHEVQLQAGSHDLLQGAFDFGGPLDEAGAFSYRLTGLYRQADTETDFLDERRIFIAPALTWRPDAQTSLTLLAQYQRISSDGGGAPQALPAPGTLWFNPNGRLPTSRSLSEPGYDRFTNEQIMAGYTFERRFDSVWQFRQNFRYAHVDTDSQRVQAAQLLANQRDLIRYAWAFPEISDSFTVDNQMQADFTTGALRHRLLVGLDYQREDSTYEESNLTLLPAFNVFNPVYGTPVSRPPMATRISQGRNQTGLYAQDEVRVDRWVLTVGGRYDWADARTNTYTVATGRTAVVKQEDGEFTGRVGLVYRFDNGFAPYVSYSTSFQPTSGTDRTGTPFSPTTGTQYEAGIRYQPDGINSFVALSAYHVTQQNVLTPDPLNTSFSTQAGEARVRGLELEGKASLSDALNLTLSYAYTESEVTRANRNAAGASTLGKQLPFAPNHQAAAWADYTFLDSAVAGLTIGGGVRYIGGSYGDANNVYRTQGVTLADMALRYDLGRALPSMQGVQLSVNALNLFDKEYVSTCISANGCYWGTRRTVLAALKYRW</sequence>
<evidence type="ECO:0000256" key="1">
    <source>
        <dbReference type="ARBA" id="ARBA00004571"/>
    </source>
</evidence>
<dbReference type="InterPro" id="IPR036942">
    <property type="entry name" value="Beta-barrel_TonB_sf"/>
</dbReference>
<evidence type="ECO:0000313" key="19">
    <source>
        <dbReference type="Proteomes" id="UP000626026"/>
    </source>
</evidence>
<gene>
    <name evidence="18" type="ORF">IBL26_01195</name>
</gene>
<dbReference type="Proteomes" id="UP000626026">
    <property type="component" value="Unassembled WGS sequence"/>
</dbReference>
<dbReference type="PANTHER" id="PTHR32552:SF68">
    <property type="entry name" value="FERRICHROME OUTER MEMBRANE TRANSPORTER_PHAGE RECEPTOR"/>
    <property type="match status" value="1"/>
</dbReference>
<evidence type="ECO:0000256" key="16">
    <source>
        <dbReference type="SAM" id="SignalP"/>
    </source>
</evidence>
<evidence type="ECO:0000256" key="2">
    <source>
        <dbReference type="ARBA" id="ARBA00009810"/>
    </source>
</evidence>
<evidence type="ECO:0000256" key="9">
    <source>
        <dbReference type="ARBA" id="ARBA00023065"/>
    </source>
</evidence>
<evidence type="ECO:0000256" key="13">
    <source>
        <dbReference type="ARBA" id="ARBA00023237"/>
    </source>
</evidence>
<name>A0ABR7RGG8_9PROT</name>
<comment type="caution">
    <text evidence="18">The sequence shown here is derived from an EMBL/GenBank/DDBJ whole genome shotgun (WGS) entry which is preliminary data.</text>
</comment>
<evidence type="ECO:0000256" key="3">
    <source>
        <dbReference type="ARBA" id="ARBA00022448"/>
    </source>
</evidence>
<dbReference type="NCBIfam" id="TIGR01783">
    <property type="entry name" value="TonB-siderophor"/>
    <property type="match status" value="1"/>
</dbReference>
<dbReference type="EMBL" id="JACTVA010000001">
    <property type="protein sequence ID" value="MBC9205434.1"/>
    <property type="molecule type" value="Genomic_DNA"/>
</dbReference>
<evidence type="ECO:0000256" key="7">
    <source>
        <dbReference type="ARBA" id="ARBA00022729"/>
    </source>
</evidence>
<proteinExistence type="inferred from homology"/>
<evidence type="ECO:0000256" key="11">
    <source>
        <dbReference type="ARBA" id="ARBA00023136"/>
    </source>
</evidence>
<evidence type="ECO:0000256" key="8">
    <source>
        <dbReference type="ARBA" id="ARBA00023004"/>
    </source>
</evidence>
<keyword evidence="10 15" id="KW-0798">TonB box</keyword>
<dbReference type="SUPFAM" id="SSF56935">
    <property type="entry name" value="Porins"/>
    <property type="match status" value="1"/>
</dbReference>
<comment type="subcellular location">
    <subcellularLocation>
        <location evidence="1 14">Cell outer membrane</location>
        <topology evidence="1 14">Multi-pass membrane protein</topology>
    </subcellularLocation>
</comment>
<keyword evidence="12 18" id="KW-0675">Receptor</keyword>
<feature type="domain" description="Secretin/TonB short N-terminal" evidence="17">
    <location>
        <begin position="53"/>
        <end position="103"/>
    </location>
</feature>
<dbReference type="InterPro" id="IPR011662">
    <property type="entry name" value="Secretin/TonB_short_N"/>
</dbReference>
<keyword evidence="8" id="KW-0408">Iron</keyword>
<keyword evidence="6 14" id="KW-0812">Transmembrane</keyword>
<dbReference type="PANTHER" id="PTHR32552">
    <property type="entry name" value="FERRICHROME IRON RECEPTOR-RELATED"/>
    <property type="match status" value="1"/>
</dbReference>
<comment type="similarity">
    <text evidence="2 14 15">Belongs to the TonB-dependent receptor family.</text>
</comment>
<dbReference type="Pfam" id="PF07660">
    <property type="entry name" value="STN"/>
    <property type="match status" value="1"/>
</dbReference>
<evidence type="ECO:0000313" key="18">
    <source>
        <dbReference type="EMBL" id="MBC9205434.1"/>
    </source>
</evidence>
<dbReference type="InterPro" id="IPR037066">
    <property type="entry name" value="Plug_dom_sf"/>
</dbReference>
<dbReference type="Pfam" id="PF07715">
    <property type="entry name" value="Plug"/>
    <property type="match status" value="1"/>
</dbReference>
<reference evidence="18 19" key="1">
    <citation type="journal article" date="2013" name="Int. J. Syst. Evol. Microbiol.">
        <title>Roseomonas aerophila sp. nov., isolated from air.</title>
        <authorList>
            <person name="Kim S.J."/>
            <person name="Weon H.Y."/>
            <person name="Ahn J.H."/>
            <person name="Hong S.B."/>
            <person name="Seok S.J."/>
            <person name="Whang K.S."/>
            <person name="Kwon S.W."/>
        </authorList>
    </citation>
    <scope>NUCLEOTIDE SEQUENCE [LARGE SCALE GENOMIC DNA]</scope>
    <source>
        <strain evidence="18 19">NBRC 108923</strain>
    </source>
</reference>
<evidence type="ECO:0000256" key="5">
    <source>
        <dbReference type="ARBA" id="ARBA00022496"/>
    </source>
</evidence>
<dbReference type="Gene3D" id="3.55.50.30">
    <property type="match status" value="1"/>
</dbReference>
<accession>A0ABR7RGG8</accession>
<dbReference type="CDD" id="cd01347">
    <property type="entry name" value="ligand_gated_channel"/>
    <property type="match status" value="1"/>
</dbReference>
<evidence type="ECO:0000256" key="4">
    <source>
        <dbReference type="ARBA" id="ARBA00022452"/>
    </source>
</evidence>
<feature type="chain" id="PRO_5046266360" evidence="16">
    <location>
        <begin position="23"/>
        <end position="811"/>
    </location>
</feature>
<protein>
    <submittedName>
        <fullName evidence="18">TonB-dependent siderophore receptor</fullName>
    </submittedName>
</protein>
<evidence type="ECO:0000256" key="14">
    <source>
        <dbReference type="PROSITE-ProRule" id="PRU01360"/>
    </source>
</evidence>
<keyword evidence="4 14" id="KW-1134">Transmembrane beta strand</keyword>
<dbReference type="Gene3D" id="2.170.130.10">
    <property type="entry name" value="TonB-dependent receptor, plug domain"/>
    <property type="match status" value="1"/>
</dbReference>
<organism evidence="18 19">
    <name type="scientific">Teichococcus aerophilus</name>
    <dbReference type="NCBI Taxonomy" id="1224513"/>
    <lineage>
        <taxon>Bacteria</taxon>
        <taxon>Pseudomonadati</taxon>
        <taxon>Pseudomonadota</taxon>
        <taxon>Alphaproteobacteria</taxon>
        <taxon>Acetobacterales</taxon>
        <taxon>Roseomonadaceae</taxon>
        <taxon>Roseomonas</taxon>
    </lineage>
</organism>
<evidence type="ECO:0000256" key="12">
    <source>
        <dbReference type="ARBA" id="ARBA00023170"/>
    </source>
</evidence>
<keyword evidence="13 14" id="KW-0998">Cell outer membrane</keyword>
<keyword evidence="19" id="KW-1185">Reference proteome</keyword>
<dbReference type="Pfam" id="PF00593">
    <property type="entry name" value="TonB_dep_Rec_b-barrel"/>
    <property type="match status" value="1"/>
</dbReference>
<evidence type="ECO:0000256" key="6">
    <source>
        <dbReference type="ARBA" id="ARBA00022692"/>
    </source>
</evidence>
<evidence type="ECO:0000256" key="10">
    <source>
        <dbReference type="ARBA" id="ARBA00023077"/>
    </source>
</evidence>
<dbReference type="SMART" id="SM00965">
    <property type="entry name" value="STN"/>
    <property type="match status" value="1"/>
</dbReference>
<keyword evidence="11 14" id="KW-0472">Membrane</keyword>
<keyword evidence="9" id="KW-0406">Ion transport</keyword>
<dbReference type="Gene3D" id="2.40.170.20">
    <property type="entry name" value="TonB-dependent receptor, beta-barrel domain"/>
    <property type="match status" value="1"/>
</dbReference>
<dbReference type="InterPro" id="IPR039426">
    <property type="entry name" value="TonB-dep_rcpt-like"/>
</dbReference>